<proteinExistence type="predicted"/>
<dbReference type="AlphaFoldDB" id="A0A7N2LKK0"/>
<dbReference type="EnsemblPlants" id="QL04p094330:mrna">
    <property type="protein sequence ID" value="QL04p094330:mrna"/>
    <property type="gene ID" value="QL04p094330"/>
</dbReference>
<dbReference type="EMBL" id="LRBV02000004">
    <property type="status" value="NOT_ANNOTATED_CDS"/>
    <property type="molecule type" value="Genomic_DNA"/>
</dbReference>
<feature type="compositionally biased region" description="Polar residues" evidence="1">
    <location>
        <begin position="123"/>
        <end position="137"/>
    </location>
</feature>
<evidence type="ECO:0000313" key="3">
    <source>
        <dbReference type="Proteomes" id="UP000594261"/>
    </source>
</evidence>
<protein>
    <submittedName>
        <fullName evidence="2">Uncharacterized protein</fullName>
    </submittedName>
</protein>
<reference evidence="2" key="2">
    <citation type="submission" date="2021-01" db="UniProtKB">
        <authorList>
            <consortium name="EnsemblPlants"/>
        </authorList>
    </citation>
    <scope>IDENTIFICATION</scope>
</reference>
<keyword evidence="3" id="KW-1185">Reference proteome</keyword>
<dbReference type="Gramene" id="QL04p094330:mrna">
    <property type="protein sequence ID" value="QL04p094330:mrna"/>
    <property type="gene ID" value="QL04p094330"/>
</dbReference>
<dbReference type="InParanoid" id="A0A7N2LKK0"/>
<evidence type="ECO:0000256" key="1">
    <source>
        <dbReference type="SAM" id="MobiDB-lite"/>
    </source>
</evidence>
<feature type="compositionally biased region" description="Basic and acidic residues" evidence="1">
    <location>
        <begin position="212"/>
        <end position="229"/>
    </location>
</feature>
<sequence>MLFLLFLNTMEDLTTNLNHLMLPDKEGSGCCLDEEAAEKICDVLGRVIPSANPNETEGGNFICVRVSMDIIVPLCCERLVSLGREKEVWISFRYECLPNICYWEVRQVPLDIPESGLHPPPTQSSSGNLPSPLFSASSPTITPSVASNVTCGKQETIRFSSYPPKQRWTRIDRPNQTDCGPSVHATLSHGKRTLMLRDDHSELPNKHLQVSRSEKDDSTELVEVDIHPY</sequence>
<evidence type="ECO:0000313" key="2">
    <source>
        <dbReference type="EnsemblPlants" id="QL04p094330:mrna"/>
    </source>
</evidence>
<feature type="region of interest" description="Disordered" evidence="1">
    <location>
        <begin position="206"/>
        <end position="229"/>
    </location>
</feature>
<feature type="region of interest" description="Disordered" evidence="1">
    <location>
        <begin position="114"/>
        <end position="137"/>
    </location>
</feature>
<reference evidence="2 3" key="1">
    <citation type="journal article" date="2016" name="G3 (Bethesda)">
        <title>First Draft Assembly and Annotation of the Genome of a California Endemic Oak Quercus lobata Nee (Fagaceae).</title>
        <authorList>
            <person name="Sork V.L."/>
            <person name="Fitz-Gibbon S.T."/>
            <person name="Puiu D."/>
            <person name="Crepeau M."/>
            <person name="Gugger P.F."/>
            <person name="Sherman R."/>
            <person name="Stevens K."/>
            <person name="Langley C.H."/>
            <person name="Pellegrini M."/>
            <person name="Salzberg S.L."/>
        </authorList>
    </citation>
    <scope>NUCLEOTIDE SEQUENCE [LARGE SCALE GENOMIC DNA]</scope>
    <source>
        <strain evidence="2 3">cv. SW786</strain>
    </source>
</reference>
<dbReference type="Proteomes" id="UP000594261">
    <property type="component" value="Chromosome 4"/>
</dbReference>
<name>A0A7N2LKK0_QUELO</name>
<accession>A0A7N2LKK0</accession>
<organism evidence="2 3">
    <name type="scientific">Quercus lobata</name>
    <name type="common">Valley oak</name>
    <dbReference type="NCBI Taxonomy" id="97700"/>
    <lineage>
        <taxon>Eukaryota</taxon>
        <taxon>Viridiplantae</taxon>
        <taxon>Streptophyta</taxon>
        <taxon>Embryophyta</taxon>
        <taxon>Tracheophyta</taxon>
        <taxon>Spermatophyta</taxon>
        <taxon>Magnoliopsida</taxon>
        <taxon>eudicotyledons</taxon>
        <taxon>Gunneridae</taxon>
        <taxon>Pentapetalae</taxon>
        <taxon>rosids</taxon>
        <taxon>fabids</taxon>
        <taxon>Fagales</taxon>
        <taxon>Fagaceae</taxon>
        <taxon>Quercus</taxon>
    </lineage>
</organism>